<keyword evidence="1" id="KW-0934">Plastid</keyword>
<organism evidence="1">
    <name type="scientific">Pseudochlorodesmis sp. HV01306c</name>
    <dbReference type="NCBI Taxonomy" id="2358490"/>
    <lineage>
        <taxon>Eukaryota</taxon>
        <taxon>Viridiplantae</taxon>
        <taxon>Chlorophyta</taxon>
        <taxon>core chlorophytes</taxon>
        <taxon>Ulvophyceae</taxon>
        <taxon>TCBD clade</taxon>
        <taxon>Bryopsidales</taxon>
        <taxon>Bryopsidineae</taxon>
        <taxon>Bryopsidaceae</taxon>
        <taxon>Pseudochlorodesmis</taxon>
    </lineage>
</organism>
<name>A0A386AYH4_9CHLO</name>
<sequence>MESGFHNRIVEFVSKNLEYRPGFTIYAGATLRVREQLDALKVRTIYRAFLKFMGEFYPKQTPENPNTFRKKLDTVFQYLEWMTANPPVTPGRTRFNGVLATGETKSVRQRSYLNIAWKNGGGQLKLNSSGGAQYIDEAESTTPNLINSDFVIKSF</sequence>
<geneLocation type="chloroplast" evidence="1"/>
<proteinExistence type="predicted"/>
<accession>A0A386AYH4</accession>
<gene>
    <name evidence="1" type="primary">orf155</name>
</gene>
<reference evidence="1" key="1">
    <citation type="submission" date="2018-07" db="EMBL/GenBank/DDBJ databases">
        <authorList>
            <person name="Quirk P.G."/>
            <person name="Krulwich T.A."/>
        </authorList>
    </citation>
    <scope>NUCLEOTIDE SEQUENCE</scope>
</reference>
<dbReference type="EMBL" id="MH591097">
    <property type="protein sequence ID" value="AYC64494.1"/>
    <property type="molecule type" value="Genomic_DNA"/>
</dbReference>
<protein>
    <submittedName>
        <fullName evidence="1">Uncharacterized protein</fullName>
    </submittedName>
</protein>
<keyword evidence="1" id="KW-0150">Chloroplast</keyword>
<dbReference type="AlphaFoldDB" id="A0A386AYH4"/>
<evidence type="ECO:0000313" key="1">
    <source>
        <dbReference type="EMBL" id="AYC64494.1"/>
    </source>
</evidence>
<reference evidence="1" key="2">
    <citation type="journal article" date="2019" name="Mol. Phylogenet. Evol.">
        <title>Reassessment of the classification of bryopsidales (chlorophyta) based on chloroplast phylogenomic analyses.</title>
        <authorList>
            <person name="Cremen M.C."/>
            <person name="Leliaert F."/>
            <person name="West J."/>
            <person name="Lam D.W."/>
            <person name="Shimada S."/>
            <person name="Lopez-Bautista J.M."/>
            <person name="Verbruggen H."/>
        </authorList>
    </citation>
    <scope>NUCLEOTIDE SEQUENCE</scope>
</reference>